<proteinExistence type="predicted"/>
<dbReference type="EMBL" id="LECT01000025">
    <property type="protein sequence ID" value="KLU04793.1"/>
    <property type="molecule type" value="Genomic_DNA"/>
</dbReference>
<dbReference type="Proteomes" id="UP000036367">
    <property type="component" value="Unassembled WGS sequence"/>
</dbReference>
<evidence type="ECO:0000313" key="2">
    <source>
        <dbReference type="EMBL" id="KLU04793.1"/>
    </source>
</evidence>
<organism evidence="2 3">
    <name type="scientific">Rhodopirellula islandica</name>
    <dbReference type="NCBI Taxonomy" id="595434"/>
    <lineage>
        <taxon>Bacteria</taxon>
        <taxon>Pseudomonadati</taxon>
        <taxon>Planctomycetota</taxon>
        <taxon>Planctomycetia</taxon>
        <taxon>Pirellulales</taxon>
        <taxon>Pirellulaceae</taxon>
        <taxon>Rhodopirellula</taxon>
    </lineage>
</organism>
<reference evidence="2" key="1">
    <citation type="submission" date="2015-05" db="EMBL/GenBank/DDBJ databases">
        <title>Permanent draft genome of Rhodopirellula islandicus K833.</title>
        <authorList>
            <person name="Kizina J."/>
            <person name="Richter M."/>
            <person name="Glockner F.O."/>
            <person name="Harder J."/>
        </authorList>
    </citation>
    <scope>NUCLEOTIDE SEQUENCE [LARGE SCALE GENOMIC DNA]</scope>
    <source>
        <strain evidence="2">K833</strain>
    </source>
</reference>
<feature type="region of interest" description="Disordered" evidence="1">
    <location>
        <begin position="40"/>
        <end position="74"/>
    </location>
</feature>
<keyword evidence="3" id="KW-1185">Reference proteome</keyword>
<name>A0A0J1BDU6_RHOIS</name>
<dbReference type="PATRIC" id="fig|595434.4.peg.2917"/>
<evidence type="ECO:0000256" key="1">
    <source>
        <dbReference type="SAM" id="MobiDB-lite"/>
    </source>
</evidence>
<accession>A0A0J1BDU6</accession>
<dbReference type="AlphaFoldDB" id="A0A0J1BDU6"/>
<dbReference type="STRING" id="595434.RISK_003061"/>
<sequence>MLRLLKNAFQECLFETADPREMDPMSMTLHDCLRLLGESSSPVDRKRDAMKSESKAAVTSAASALGKRKRVSGH</sequence>
<evidence type="ECO:0000313" key="3">
    <source>
        <dbReference type="Proteomes" id="UP000036367"/>
    </source>
</evidence>
<gene>
    <name evidence="2" type="ORF">RISK_003061</name>
</gene>
<protein>
    <submittedName>
        <fullName evidence="2">Uncharacterized protein</fullName>
    </submittedName>
</protein>
<feature type="compositionally biased region" description="Basic and acidic residues" evidence="1">
    <location>
        <begin position="43"/>
        <end position="54"/>
    </location>
</feature>
<comment type="caution">
    <text evidence="2">The sequence shown here is derived from an EMBL/GenBank/DDBJ whole genome shotgun (WGS) entry which is preliminary data.</text>
</comment>